<comment type="subcellular location">
    <subcellularLocation>
        <location evidence="1">Membrane</location>
        <topology evidence="1">Multi-pass membrane protein</topology>
    </subcellularLocation>
</comment>
<evidence type="ECO:0000256" key="2">
    <source>
        <dbReference type="ARBA" id="ARBA00009694"/>
    </source>
</evidence>
<accession>A0ABT3YN56</accession>
<keyword evidence="5 6" id="KW-0472">Membrane</keyword>
<evidence type="ECO:0000313" key="8">
    <source>
        <dbReference type="Proteomes" id="UP001081283"/>
    </source>
</evidence>
<dbReference type="EMBL" id="JAOVZQ010000002">
    <property type="protein sequence ID" value="MCY0097007.1"/>
    <property type="molecule type" value="Genomic_DNA"/>
</dbReference>
<proteinExistence type="inferred from homology"/>
<dbReference type="PANTHER" id="PTHR43461:SF1">
    <property type="entry name" value="TRANSMEMBRANE PROTEIN 256"/>
    <property type="match status" value="1"/>
</dbReference>
<reference evidence="7" key="1">
    <citation type="submission" date="2022-10" db="EMBL/GenBank/DDBJ databases">
        <title>Hoeflea sp. J2-29, isolated from marine algae.</title>
        <authorList>
            <person name="Kristyanto S."/>
            <person name="Kim J.M."/>
            <person name="Jeon C.O."/>
        </authorList>
    </citation>
    <scope>NUCLEOTIDE SEQUENCE</scope>
    <source>
        <strain evidence="7">J2-29</strain>
    </source>
</reference>
<evidence type="ECO:0000256" key="4">
    <source>
        <dbReference type="ARBA" id="ARBA00022989"/>
    </source>
</evidence>
<dbReference type="PANTHER" id="PTHR43461">
    <property type="entry name" value="TRANSMEMBRANE PROTEIN 256"/>
    <property type="match status" value="1"/>
</dbReference>
<sequence length="114" mass="11497">MTILIFAGGLMGAAGVALSAYGAHAGGGNVTTAAQFLLFHAPLFVALGLAGNSGRIRNAGAGLLCLGLALFCGDLLMRHFADTPLFSMAAPSGGMAMIGGWLVIAVSGLWSRFR</sequence>
<feature type="transmembrane region" description="Helical" evidence="6">
    <location>
        <begin position="32"/>
        <end position="51"/>
    </location>
</feature>
<comment type="caution">
    <text evidence="7">The sequence shown here is derived from an EMBL/GenBank/DDBJ whole genome shotgun (WGS) entry which is preliminary data.</text>
</comment>
<feature type="transmembrane region" description="Helical" evidence="6">
    <location>
        <begin position="89"/>
        <end position="110"/>
    </location>
</feature>
<protein>
    <submittedName>
        <fullName evidence="7">DUF423 domain-containing protein</fullName>
    </submittedName>
</protein>
<evidence type="ECO:0000313" key="7">
    <source>
        <dbReference type="EMBL" id="MCY0097007.1"/>
    </source>
</evidence>
<evidence type="ECO:0000256" key="6">
    <source>
        <dbReference type="SAM" id="Phobius"/>
    </source>
</evidence>
<keyword evidence="4 6" id="KW-1133">Transmembrane helix</keyword>
<evidence type="ECO:0000256" key="5">
    <source>
        <dbReference type="ARBA" id="ARBA00023136"/>
    </source>
</evidence>
<gene>
    <name evidence="7" type="ORF">OEG82_23815</name>
</gene>
<dbReference type="Pfam" id="PF04241">
    <property type="entry name" value="DUF423"/>
    <property type="match status" value="1"/>
</dbReference>
<evidence type="ECO:0000256" key="1">
    <source>
        <dbReference type="ARBA" id="ARBA00004141"/>
    </source>
</evidence>
<organism evidence="7 8">
    <name type="scientific">Hoeflea ulvae</name>
    <dbReference type="NCBI Taxonomy" id="2983764"/>
    <lineage>
        <taxon>Bacteria</taxon>
        <taxon>Pseudomonadati</taxon>
        <taxon>Pseudomonadota</taxon>
        <taxon>Alphaproteobacteria</taxon>
        <taxon>Hyphomicrobiales</taxon>
        <taxon>Rhizobiaceae</taxon>
        <taxon>Hoeflea</taxon>
    </lineage>
</organism>
<name>A0ABT3YN56_9HYPH</name>
<keyword evidence="8" id="KW-1185">Reference proteome</keyword>
<keyword evidence="3 6" id="KW-0812">Transmembrane</keyword>
<evidence type="ECO:0000256" key="3">
    <source>
        <dbReference type="ARBA" id="ARBA00022692"/>
    </source>
</evidence>
<dbReference type="InterPro" id="IPR006696">
    <property type="entry name" value="DUF423"/>
</dbReference>
<dbReference type="Proteomes" id="UP001081283">
    <property type="component" value="Unassembled WGS sequence"/>
</dbReference>
<comment type="similarity">
    <text evidence="2">Belongs to the UPF0382 family.</text>
</comment>
<feature type="transmembrane region" description="Helical" evidence="6">
    <location>
        <begin position="58"/>
        <end position="77"/>
    </location>
</feature>